<evidence type="ECO:0000259" key="2">
    <source>
        <dbReference type="PROSITE" id="PS51384"/>
    </source>
</evidence>
<feature type="domain" description="FAD-binding FR-type" evidence="2">
    <location>
        <begin position="4"/>
        <end position="108"/>
    </location>
</feature>
<dbReference type="Gene3D" id="3.40.50.80">
    <property type="entry name" value="Nucleotide-binding domain of ferredoxin-NADP reductase (FNR) module"/>
    <property type="match status" value="1"/>
</dbReference>
<dbReference type="Gene3D" id="2.40.30.10">
    <property type="entry name" value="Translation factors"/>
    <property type="match status" value="1"/>
</dbReference>
<dbReference type="InterPro" id="IPR007037">
    <property type="entry name" value="SIP_rossman_dom"/>
</dbReference>
<dbReference type="CDD" id="cd06193">
    <property type="entry name" value="siderophore_interacting"/>
    <property type="match status" value="1"/>
</dbReference>
<dbReference type="AlphaFoldDB" id="A0A518J293"/>
<proteinExistence type="inferred from homology"/>
<dbReference type="GO" id="GO:0016491">
    <property type="term" value="F:oxidoreductase activity"/>
    <property type="evidence" value="ECO:0007669"/>
    <property type="project" value="InterPro"/>
</dbReference>
<dbReference type="SUPFAM" id="SSF63380">
    <property type="entry name" value="Riboflavin synthase domain-like"/>
    <property type="match status" value="1"/>
</dbReference>
<dbReference type="Pfam" id="PF08021">
    <property type="entry name" value="FAD_binding_9"/>
    <property type="match status" value="1"/>
</dbReference>
<organism evidence="3 4">
    <name type="scientific">Rosistilla oblonga</name>
    <dbReference type="NCBI Taxonomy" id="2527990"/>
    <lineage>
        <taxon>Bacteria</taxon>
        <taxon>Pseudomonadati</taxon>
        <taxon>Planctomycetota</taxon>
        <taxon>Planctomycetia</taxon>
        <taxon>Pirellulales</taxon>
        <taxon>Pirellulaceae</taxon>
        <taxon>Rosistilla</taxon>
    </lineage>
</organism>
<accession>A0A518J293</accession>
<dbReference type="InterPro" id="IPR039374">
    <property type="entry name" value="SIP_fam"/>
</dbReference>
<dbReference type="PANTHER" id="PTHR30157">
    <property type="entry name" value="FERRIC REDUCTASE, NADPH-DEPENDENT"/>
    <property type="match status" value="1"/>
</dbReference>
<keyword evidence="4" id="KW-1185">Reference proteome</keyword>
<sequence>MAKPTPIELEVIRTTSLTEHMLRVTLGGDALASFPEEQESAYIKLIFPQGEGKRPVLRTYTIRHQRPTEIDVDFALHDAKGPALTWAVNAQPGDRILVGGPGPKKLIQHDADWFLLAGDMSALPAISVNLSKLPADAVGYAVIEVLSEADIQSLDHPEKMELRWEINPHPDPNGEFLPSKIEALPWLEGTPAVWAACEFNSMRNLRRLLKQRADLPNSHLYLSSYWKIGQTEDEHKVAKRNDSEHDAAAVT</sequence>
<dbReference type="Proteomes" id="UP000316770">
    <property type="component" value="Chromosome"/>
</dbReference>
<gene>
    <name evidence="3" type="primary">viuB</name>
    <name evidence="3" type="ORF">Mal33_54860</name>
</gene>
<dbReference type="InterPro" id="IPR013113">
    <property type="entry name" value="SIP_FAD-bd"/>
</dbReference>
<name>A0A518J293_9BACT</name>
<dbReference type="PANTHER" id="PTHR30157:SF0">
    <property type="entry name" value="NADPH-DEPENDENT FERRIC-CHELATE REDUCTASE"/>
    <property type="match status" value="1"/>
</dbReference>
<evidence type="ECO:0000256" key="1">
    <source>
        <dbReference type="ARBA" id="ARBA00035644"/>
    </source>
</evidence>
<dbReference type="Pfam" id="PF04954">
    <property type="entry name" value="SIP"/>
    <property type="match status" value="1"/>
</dbReference>
<evidence type="ECO:0000313" key="3">
    <source>
        <dbReference type="EMBL" id="QDV59451.1"/>
    </source>
</evidence>
<dbReference type="InterPro" id="IPR017927">
    <property type="entry name" value="FAD-bd_FR_type"/>
</dbReference>
<evidence type="ECO:0000313" key="4">
    <source>
        <dbReference type="Proteomes" id="UP000316770"/>
    </source>
</evidence>
<protein>
    <submittedName>
        <fullName evidence="3">Vibriobactin utilization protein ViuB</fullName>
    </submittedName>
</protein>
<comment type="similarity">
    <text evidence="1">Belongs to the SIP oxidoreductase family.</text>
</comment>
<dbReference type="RefSeq" id="WP_145290910.1">
    <property type="nucleotide sequence ID" value="NZ_CP036318.1"/>
</dbReference>
<reference evidence="3 4" key="1">
    <citation type="submission" date="2019-02" db="EMBL/GenBank/DDBJ databases">
        <title>Deep-cultivation of Planctomycetes and their phenomic and genomic characterization uncovers novel biology.</title>
        <authorList>
            <person name="Wiegand S."/>
            <person name="Jogler M."/>
            <person name="Boedeker C."/>
            <person name="Pinto D."/>
            <person name="Vollmers J."/>
            <person name="Rivas-Marin E."/>
            <person name="Kohn T."/>
            <person name="Peeters S.H."/>
            <person name="Heuer A."/>
            <person name="Rast P."/>
            <person name="Oberbeckmann S."/>
            <person name="Bunk B."/>
            <person name="Jeske O."/>
            <person name="Meyerdierks A."/>
            <person name="Storesund J.E."/>
            <person name="Kallscheuer N."/>
            <person name="Luecker S."/>
            <person name="Lage O.M."/>
            <person name="Pohl T."/>
            <person name="Merkel B.J."/>
            <person name="Hornburger P."/>
            <person name="Mueller R.-W."/>
            <person name="Bruemmer F."/>
            <person name="Labrenz M."/>
            <person name="Spormann A.M."/>
            <person name="Op den Camp H."/>
            <person name="Overmann J."/>
            <person name="Amann R."/>
            <person name="Jetten M.S.M."/>
            <person name="Mascher T."/>
            <person name="Medema M.H."/>
            <person name="Devos D.P."/>
            <person name="Kaster A.-K."/>
            <person name="Ovreas L."/>
            <person name="Rohde M."/>
            <person name="Galperin M.Y."/>
            <person name="Jogler C."/>
        </authorList>
    </citation>
    <scope>NUCLEOTIDE SEQUENCE [LARGE SCALE GENOMIC DNA]</scope>
    <source>
        <strain evidence="3 4">Mal33</strain>
    </source>
</reference>
<dbReference type="InterPro" id="IPR039261">
    <property type="entry name" value="FNR_nucleotide-bd"/>
</dbReference>
<dbReference type="InterPro" id="IPR017938">
    <property type="entry name" value="Riboflavin_synthase-like_b-brl"/>
</dbReference>
<dbReference type="EMBL" id="CP036318">
    <property type="protein sequence ID" value="QDV59451.1"/>
    <property type="molecule type" value="Genomic_DNA"/>
</dbReference>
<dbReference type="PROSITE" id="PS51384">
    <property type="entry name" value="FAD_FR"/>
    <property type="match status" value="1"/>
</dbReference>